<dbReference type="Gene3D" id="2.40.10.220">
    <property type="entry name" value="predicted glycosyltransferase like domains"/>
    <property type="match status" value="1"/>
</dbReference>
<keyword evidence="3" id="KW-1185">Reference proteome</keyword>
<dbReference type="RefSeq" id="WP_062484954.1">
    <property type="nucleotide sequence ID" value="NZ_LN885086.1"/>
</dbReference>
<gene>
    <name evidence="2" type="ORF">NITINOP_1978</name>
</gene>
<reference evidence="3" key="1">
    <citation type="submission" date="2015-09" db="EMBL/GenBank/DDBJ databases">
        <authorList>
            <person name="Daims H."/>
        </authorList>
    </citation>
    <scope>NUCLEOTIDE SEQUENCE [LARGE SCALE GENOMIC DNA]</scope>
</reference>
<accession>A0A0S4KWQ7</accession>
<dbReference type="EMBL" id="LN885086">
    <property type="protein sequence ID" value="CUQ66950.1"/>
    <property type="molecule type" value="Genomic_DNA"/>
</dbReference>
<dbReference type="OrthoDB" id="9789438at2"/>
<proteinExistence type="predicted"/>
<dbReference type="AlphaFoldDB" id="A0A0S4KWQ7"/>
<dbReference type="Proteomes" id="UP000066284">
    <property type="component" value="Chromosome 1"/>
</dbReference>
<feature type="domain" description="PilZ" evidence="1">
    <location>
        <begin position="47"/>
        <end position="108"/>
    </location>
</feature>
<evidence type="ECO:0000313" key="3">
    <source>
        <dbReference type="Proteomes" id="UP000066284"/>
    </source>
</evidence>
<protein>
    <recommendedName>
        <fullName evidence="1">PilZ domain-containing protein</fullName>
    </recommendedName>
</protein>
<dbReference type="Pfam" id="PF07238">
    <property type="entry name" value="PilZ"/>
    <property type="match status" value="1"/>
</dbReference>
<organism evidence="2 3">
    <name type="scientific">Candidatus Nitrospira inopinata</name>
    <dbReference type="NCBI Taxonomy" id="1715989"/>
    <lineage>
        <taxon>Bacteria</taxon>
        <taxon>Pseudomonadati</taxon>
        <taxon>Nitrospirota</taxon>
        <taxon>Nitrospiria</taxon>
        <taxon>Nitrospirales</taxon>
        <taxon>Nitrospiraceae</taxon>
        <taxon>Nitrospira</taxon>
    </lineage>
</organism>
<dbReference type="KEGG" id="nio:NITINOP_1978"/>
<dbReference type="GO" id="GO:0035438">
    <property type="term" value="F:cyclic-di-GMP binding"/>
    <property type="evidence" value="ECO:0007669"/>
    <property type="project" value="InterPro"/>
</dbReference>
<dbReference type="SUPFAM" id="SSF141371">
    <property type="entry name" value="PilZ domain-like"/>
    <property type="match status" value="1"/>
</dbReference>
<sequence>MGSETDSNRRFAHLRRHCRVRIATPFPCLFALVSPNRRLAVEQGDVGVVYDMSAKGARMMTEAVISPGDRIALSLQFPHHTSPTIIELATVRWGRAQTYGIEFDDRSLIADAGLHTLSGRSSRQFPVSVP</sequence>
<evidence type="ECO:0000259" key="1">
    <source>
        <dbReference type="Pfam" id="PF07238"/>
    </source>
</evidence>
<dbReference type="InterPro" id="IPR009875">
    <property type="entry name" value="PilZ_domain"/>
</dbReference>
<evidence type="ECO:0000313" key="2">
    <source>
        <dbReference type="EMBL" id="CUQ66950.1"/>
    </source>
</evidence>
<name>A0A0S4KWQ7_9BACT</name>